<organism evidence="2">
    <name type="scientific">Anopheles marajoara</name>
    <dbReference type="NCBI Taxonomy" id="58244"/>
    <lineage>
        <taxon>Eukaryota</taxon>
        <taxon>Metazoa</taxon>
        <taxon>Ecdysozoa</taxon>
        <taxon>Arthropoda</taxon>
        <taxon>Hexapoda</taxon>
        <taxon>Insecta</taxon>
        <taxon>Pterygota</taxon>
        <taxon>Neoptera</taxon>
        <taxon>Endopterygota</taxon>
        <taxon>Diptera</taxon>
        <taxon>Nematocera</taxon>
        <taxon>Culicoidea</taxon>
        <taxon>Culicidae</taxon>
        <taxon>Anophelinae</taxon>
        <taxon>Anopheles</taxon>
    </lineage>
</organism>
<evidence type="ECO:0000313" key="2">
    <source>
        <dbReference type="EMBL" id="MBW63094.1"/>
    </source>
</evidence>
<sequence>MMMFAPTLVLCLISVQPDGQACALRAFGSIFLTPFIHQIYRALLAANLVCHHLRLSFIHSKFPAALCWAADKKQG</sequence>
<evidence type="ECO:0000256" key="1">
    <source>
        <dbReference type="SAM" id="SignalP"/>
    </source>
</evidence>
<name>A0A2M4CCR3_9DIPT</name>
<reference evidence="2" key="1">
    <citation type="submission" date="2018-01" db="EMBL/GenBank/DDBJ databases">
        <title>An insight into the sialome of Amazonian anophelines.</title>
        <authorList>
            <person name="Ribeiro J.M."/>
            <person name="Scarpassa V."/>
            <person name="Calvo E."/>
        </authorList>
    </citation>
    <scope>NUCLEOTIDE SEQUENCE</scope>
    <source>
        <tissue evidence="2">Salivary glands</tissue>
    </source>
</reference>
<feature type="signal peptide" evidence="1">
    <location>
        <begin position="1"/>
        <end position="21"/>
    </location>
</feature>
<keyword evidence="1" id="KW-0732">Signal</keyword>
<feature type="chain" id="PRO_5014850368" evidence="1">
    <location>
        <begin position="22"/>
        <end position="75"/>
    </location>
</feature>
<dbReference type="EMBL" id="GGFJ01013953">
    <property type="protein sequence ID" value="MBW63094.1"/>
    <property type="molecule type" value="Transcribed_RNA"/>
</dbReference>
<dbReference type="AlphaFoldDB" id="A0A2M4CCR3"/>
<proteinExistence type="predicted"/>
<accession>A0A2M4CCR3</accession>
<protein>
    <submittedName>
        <fullName evidence="2">Putative secreted protein</fullName>
    </submittedName>
</protein>